<name>A0ACA9MNG8_9GLOM</name>
<evidence type="ECO:0000313" key="2">
    <source>
        <dbReference type="Proteomes" id="UP000789525"/>
    </source>
</evidence>
<sequence>MAYSNPECIVPALPFLMTSYQSSEEDERRVKHAMQLWMNRVSKSPVLCHDEELRSFIETDFAFVPATKPRKQSGSFRFKFSSDIKDNDLKLVQAKSIVHKLEGHFLETAKAAQKMARSRKGLSVYNNEFGVKSLALGTIEIHPSLSMYFNILLLGKSFQAIGELQQSQAVSEAATVGDFFSYYAANAHETLTNRLRIISEHDNAVKSTIIDEALEDLDEAKNYEQTLDARAKRVTNNLHLELKVYEENRNQDFLVAIKEYVKKQITYEKQLLKELENLKPDISAITKTNMKVHAFGEEEITPRVVAEKLSIMAG</sequence>
<comment type="caution">
    <text evidence="1">The sequence shown here is derived from an EMBL/GenBank/DDBJ whole genome shotgun (WGS) entry which is preliminary data.</text>
</comment>
<dbReference type="Proteomes" id="UP000789525">
    <property type="component" value="Unassembled WGS sequence"/>
</dbReference>
<protein>
    <submittedName>
        <fullName evidence="1">1421_t:CDS:1</fullName>
    </submittedName>
</protein>
<gene>
    <name evidence="1" type="ORF">ACOLOM_LOCUS6594</name>
</gene>
<reference evidence="1" key="1">
    <citation type="submission" date="2021-06" db="EMBL/GenBank/DDBJ databases">
        <authorList>
            <person name="Kallberg Y."/>
            <person name="Tangrot J."/>
            <person name="Rosling A."/>
        </authorList>
    </citation>
    <scope>NUCLEOTIDE SEQUENCE</scope>
    <source>
        <strain evidence="1">CL356</strain>
    </source>
</reference>
<evidence type="ECO:0000313" key="1">
    <source>
        <dbReference type="EMBL" id="CAG8598526.1"/>
    </source>
</evidence>
<keyword evidence="2" id="KW-1185">Reference proteome</keyword>
<proteinExistence type="predicted"/>
<accession>A0ACA9MNG8</accession>
<organism evidence="1 2">
    <name type="scientific">Acaulospora colombiana</name>
    <dbReference type="NCBI Taxonomy" id="27376"/>
    <lineage>
        <taxon>Eukaryota</taxon>
        <taxon>Fungi</taxon>
        <taxon>Fungi incertae sedis</taxon>
        <taxon>Mucoromycota</taxon>
        <taxon>Glomeromycotina</taxon>
        <taxon>Glomeromycetes</taxon>
        <taxon>Diversisporales</taxon>
        <taxon>Acaulosporaceae</taxon>
        <taxon>Acaulospora</taxon>
    </lineage>
</organism>
<dbReference type="EMBL" id="CAJVPT010013738">
    <property type="protein sequence ID" value="CAG8598526.1"/>
    <property type="molecule type" value="Genomic_DNA"/>
</dbReference>